<evidence type="ECO:0000256" key="11">
    <source>
        <dbReference type="ARBA" id="ARBA00039108"/>
    </source>
</evidence>
<comment type="similarity">
    <text evidence="10">Belongs to the EPSP synthase family. MurA subfamily.</text>
</comment>
<dbReference type="PANTHER" id="PTHR43783">
    <property type="entry name" value="UDP-N-ACETYLGLUCOSAMINE 1-CARBOXYVINYLTRANSFERASE"/>
    <property type="match status" value="1"/>
</dbReference>
<dbReference type="SUPFAM" id="SSF55205">
    <property type="entry name" value="EPT/RTPC-like"/>
    <property type="match status" value="1"/>
</dbReference>
<protein>
    <recommendedName>
        <fullName evidence="12">UDP-N-acetylglucosamine 1-carboxyvinyltransferase</fullName>
        <ecNumber evidence="11">2.5.1.7</ecNumber>
    </recommendedName>
    <alternativeName>
        <fullName evidence="13">Enoylpyruvate transferase</fullName>
    </alternativeName>
    <alternativeName>
        <fullName evidence="14">UDP-N-acetylglucosamine enolpyruvyl transferase</fullName>
    </alternativeName>
</protein>
<dbReference type="GO" id="GO:0051301">
    <property type="term" value="P:cell division"/>
    <property type="evidence" value="ECO:0007669"/>
    <property type="project" value="UniProtKB-KW"/>
</dbReference>
<evidence type="ECO:0000256" key="2">
    <source>
        <dbReference type="ARBA" id="ARBA00004752"/>
    </source>
</evidence>
<proteinExistence type="inferred from homology"/>
<comment type="caution">
    <text evidence="17">The sequence shown here is derived from an EMBL/GenBank/DDBJ whole genome shotgun (WGS) entry which is preliminary data.</text>
</comment>
<reference evidence="17" key="1">
    <citation type="submission" date="2013-12" db="EMBL/GenBank/DDBJ databases">
        <title>A Varibaculum cambriense genome reconstructed from a premature infant gut community with otherwise low bacterial novelty that shifts toward anaerobic metabolism during the third week of life.</title>
        <authorList>
            <person name="Brown C.T."/>
            <person name="Sharon I."/>
            <person name="Thomas B.C."/>
            <person name="Castelle C.J."/>
            <person name="Morowitz M.J."/>
            <person name="Banfield J.F."/>
        </authorList>
    </citation>
    <scope>NUCLEOTIDE SEQUENCE</scope>
</reference>
<keyword evidence="8" id="KW-0131">Cell cycle</keyword>
<evidence type="ECO:0000256" key="14">
    <source>
        <dbReference type="ARBA" id="ARBA00042842"/>
    </source>
</evidence>
<dbReference type="GO" id="GO:0009252">
    <property type="term" value="P:peptidoglycan biosynthetic process"/>
    <property type="evidence" value="ECO:0007669"/>
    <property type="project" value="UniProtKB-KW"/>
</dbReference>
<evidence type="ECO:0000256" key="3">
    <source>
        <dbReference type="ARBA" id="ARBA00022490"/>
    </source>
</evidence>
<evidence type="ECO:0000256" key="10">
    <source>
        <dbReference type="ARBA" id="ARBA00038367"/>
    </source>
</evidence>
<sequence length="95" mass="9847">VGATENVIMAASMAEGKTVIENAAEEPEIVDLATFLNAMGANIRGAGTNVIRIEGVPQLHGAIHTVIPDRIEAGTYLIAAAMAGGDVFVENPNKF</sequence>
<feature type="non-terminal residue" evidence="17">
    <location>
        <position position="1"/>
    </location>
</feature>
<comment type="subcellular location">
    <subcellularLocation>
        <location evidence="1">Cytoplasm</location>
    </subcellularLocation>
</comment>
<dbReference type="InterPro" id="IPR050068">
    <property type="entry name" value="MurA_subfamily"/>
</dbReference>
<evidence type="ECO:0000256" key="1">
    <source>
        <dbReference type="ARBA" id="ARBA00004496"/>
    </source>
</evidence>
<feature type="domain" description="Enolpyruvate transferase" evidence="16">
    <location>
        <begin position="1"/>
        <end position="91"/>
    </location>
</feature>
<evidence type="ECO:0000256" key="5">
    <source>
        <dbReference type="ARBA" id="ARBA00022679"/>
    </source>
</evidence>
<dbReference type="InterPro" id="IPR001986">
    <property type="entry name" value="Enolpyruvate_Tfrase_dom"/>
</dbReference>
<dbReference type="InterPro" id="IPR013792">
    <property type="entry name" value="RNA3'P_cycl/enolpyr_Trfase_a/b"/>
</dbReference>
<gene>
    <name evidence="17" type="ORF">Q604_UNBC16073G0001</name>
</gene>
<dbReference type="GO" id="GO:0005737">
    <property type="term" value="C:cytoplasm"/>
    <property type="evidence" value="ECO:0007669"/>
    <property type="project" value="UniProtKB-SubCell"/>
</dbReference>
<dbReference type="EC" id="2.5.1.7" evidence="11"/>
<keyword evidence="6" id="KW-0133">Cell shape</keyword>
<comment type="pathway">
    <text evidence="2">Cell wall biogenesis; peptidoglycan biosynthesis.</text>
</comment>
<keyword evidence="3" id="KW-0963">Cytoplasm</keyword>
<evidence type="ECO:0000256" key="15">
    <source>
        <dbReference type="ARBA" id="ARBA00047527"/>
    </source>
</evidence>
<dbReference type="EMBL" id="AZMM01016073">
    <property type="protein sequence ID" value="ETJ29392.1"/>
    <property type="molecule type" value="Genomic_DNA"/>
</dbReference>
<evidence type="ECO:0000256" key="4">
    <source>
        <dbReference type="ARBA" id="ARBA00022618"/>
    </source>
</evidence>
<dbReference type="Gene3D" id="3.65.10.10">
    <property type="entry name" value="Enolpyruvate transferase domain"/>
    <property type="match status" value="2"/>
</dbReference>
<dbReference type="AlphaFoldDB" id="W1XGH5"/>
<dbReference type="PANTHER" id="PTHR43783:SF1">
    <property type="entry name" value="UDP-N-ACETYLGLUCOSAMINE 1-CARBOXYVINYLTRANSFERASE"/>
    <property type="match status" value="1"/>
</dbReference>
<evidence type="ECO:0000256" key="13">
    <source>
        <dbReference type="ARBA" id="ARBA00042443"/>
    </source>
</evidence>
<dbReference type="GO" id="GO:0008360">
    <property type="term" value="P:regulation of cell shape"/>
    <property type="evidence" value="ECO:0007669"/>
    <property type="project" value="UniProtKB-KW"/>
</dbReference>
<evidence type="ECO:0000256" key="9">
    <source>
        <dbReference type="ARBA" id="ARBA00023316"/>
    </source>
</evidence>
<dbReference type="GO" id="GO:0008760">
    <property type="term" value="F:UDP-N-acetylglucosamine 1-carboxyvinyltransferase activity"/>
    <property type="evidence" value="ECO:0007669"/>
    <property type="project" value="UniProtKB-EC"/>
</dbReference>
<name>W1XGH5_9ZZZZ</name>
<dbReference type="Pfam" id="PF00275">
    <property type="entry name" value="EPSP_synthase"/>
    <property type="match status" value="1"/>
</dbReference>
<evidence type="ECO:0000313" key="17">
    <source>
        <dbReference type="EMBL" id="ETJ29392.1"/>
    </source>
</evidence>
<accession>W1XGH5</accession>
<evidence type="ECO:0000256" key="7">
    <source>
        <dbReference type="ARBA" id="ARBA00022984"/>
    </source>
</evidence>
<evidence type="ECO:0000256" key="12">
    <source>
        <dbReference type="ARBA" id="ARBA00039754"/>
    </source>
</evidence>
<comment type="catalytic activity">
    <reaction evidence="15">
        <text>phosphoenolpyruvate + UDP-N-acetyl-alpha-D-glucosamine = UDP-N-acetyl-3-O-(1-carboxyvinyl)-alpha-D-glucosamine + phosphate</text>
        <dbReference type="Rhea" id="RHEA:18681"/>
        <dbReference type="ChEBI" id="CHEBI:43474"/>
        <dbReference type="ChEBI" id="CHEBI:57705"/>
        <dbReference type="ChEBI" id="CHEBI:58702"/>
        <dbReference type="ChEBI" id="CHEBI:68483"/>
        <dbReference type="EC" id="2.5.1.7"/>
    </reaction>
</comment>
<evidence type="ECO:0000256" key="6">
    <source>
        <dbReference type="ARBA" id="ARBA00022960"/>
    </source>
</evidence>
<dbReference type="GO" id="GO:0071555">
    <property type="term" value="P:cell wall organization"/>
    <property type="evidence" value="ECO:0007669"/>
    <property type="project" value="UniProtKB-KW"/>
</dbReference>
<keyword evidence="9" id="KW-0961">Cell wall biogenesis/degradation</keyword>
<evidence type="ECO:0000259" key="16">
    <source>
        <dbReference type="Pfam" id="PF00275"/>
    </source>
</evidence>
<keyword evidence="4" id="KW-0132">Cell division</keyword>
<keyword evidence="7" id="KW-0573">Peptidoglycan synthesis</keyword>
<organism evidence="17">
    <name type="scientific">human gut metagenome</name>
    <dbReference type="NCBI Taxonomy" id="408170"/>
    <lineage>
        <taxon>unclassified sequences</taxon>
        <taxon>metagenomes</taxon>
        <taxon>organismal metagenomes</taxon>
    </lineage>
</organism>
<feature type="non-terminal residue" evidence="17">
    <location>
        <position position="95"/>
    </location>
</feature>
<evidence type="ECO:0000256" key="8">
    <source>
        <dbReference type="ARBA" id="ARBA00023306"/>
    </source>
</evidence>
<dbReference type="InterPro" id="IPR036968">
    <property type="entry name" value="Enolpyruvate_Tfrase_sf"/>
</dbReference>
<keyword evidence="5 17" id="KW-0808">Transferase</keyword>